<reference evidence="2" key="1">
    <citation type="submission" date="2019-08" db="EMBL/GenBank/DDBJ databases">
        <authorList>
            <person name="Kucharzyk K."/>
            <person name="Murdoch R.W."/>
            <person name="Higgins S."/>
            <person name="Loffler F."/>
        </authorList>
    </citation>
    <scope>NUCLEOTIDE SEQUENCE</scope>
</reference>
<feature type="compositionally biased region" description="Gly residues" evidence="1">
    <location>
        <begin position="124"/>
        <end position="136"/>
    </location>
</feature>
<gene>
    <name evidence="2" type="ORF">SDC9_92230</name>
</gene>
<dbReference type="EMBL" id="VSSQ01010918">
    <property type="protein sequence ID" value="MPM45542.1"/>
    <property type="molecule type" value="Genomic_DNA"/>
</dbReference>
<protein>
    <submittedName>
        <fullName evidence="2">Uncharacterized protein</fullName>
    </submittedName>
</protein>
<evidence type="ECO:0000313" key="2">
    <source>
        <dbReference type="EMBL" id="MPM45542.1"/>
    </source>
</evidence>
<comment type="caution">
    <text evidence="2">The sequence shown here is derived from an EMBL/GenBank/DDBJ whole genome shotgun (WGS) entry which is preliminary data.</text>
</comment>
<sequence length="145" mass="15651">MFAFAPFAPVVAGQPGPGGQLLFQFPEERILGCTVSRHGAVKVELPAVMTPFPGLFQGNAAEYFQQFEFRRQCNVQLGVMAGIDRLEVDAARRLKCGISGLFDIADERISRLFARQVSPFGGQCGHGGRDFGGGESGQDTGKQQQ</sequence>
<organism evidence="2">
    <name type="scientific">bioreactor metagenome</name>
    <dbReference type="NCBI Taxonomy" id="1076179"/>
    <lineage>
        <taxon>unclassified sequences</taxon>
        <taxon>metagenomes</taxon>
        <taxon>ecological metagenomes</taxon>
    </lineage>
</organism>
<name>A0A644ZXJ5_9ZZZZ</name>
<dbReference type="AlphaFoldDB" id="A0A644ZXJ5"/>
<feature type="region of interest" description="Disordered" evidence="1">
    <location>
        <begin position="124"/>
        <end position="145"/>
    </location>
</feature>
<accession>A0A644ZXJ5</accession>
<evidence type="ECO:0000256" key="1">
    <source>
        <dbReference type="SAM" id="MobiDB-lite"/>
    </source>
</evidence>
<proteinExistence type="predicted"/>